<reference evidence="8" key="1">
    <citation type="submission" date="2018-06" db="EMBL/GenBank/DDBJ databases">
        <title>Genome assembly of Danube salmon.</title>
        <authorList>
            <person name="Macqueen D.J."/>
            <person name="Gundappa M.K."/>
        </authorList>
    </citation>
    <scope>NUCLEOTIDE SEQUENCE [LARGE SCALE GENOMIC DNA]</scope>
</reference>
<dbReference type="GO" id="GO:0007189">
    <property type="term" value="P:adenylate cyclase-activating G protein-coupled receptor signaling pathway"/>
    <property type="evidence" value="ECO:0007669"/>
    <property type="project" value="TreeGrafter"/>
</dbReference>
<dbReference type="SMART" id="SM00303">
    <property type="entry name" value="GPS"/>
    <property type="match status" value="1"/>
</dbReference>
<sequence length="194" mass="21535">FYLLLSPSLGQVKIVLSLYKNLGSFLTTSNSSLRLEAGFVNGGGRSLAVNSHVISASVNKGSNRVFLSEPVVFTLRHLQVENHFSPNCSFWNSTGSGGSESGSSGGRWSSQGCKRIHTNNTHTTCACNHLSTYAVLMTYQQPAVTNTHTHIHTHTRTHTRTHTHTYTHIHTHIHTHTYTHTHTHTYTQTYTHSL</sequence>
<dbReference type="PROSITE" id="PS50221">
    <property type="entry name" value="GAIN_B"/>
    <property type="match status" value="1"/>
</dbReference>
<comment type="subcellular location">
    <subcellularLocation>
        <location evidence="1">Membrane</location>
    </subcellularLocation>
</comment>
<dbReference type="GO" id="GO:0007157">
    <property type="term" value="P:heterophilic cell-cell adhesion via plasma membrane cell adhesion molecules"/>
    <property type="evidence" value="ECO:0007669"/>
    <property type="project" value="TreeGrafter"/>
</dbReference>
<keyword evidence="3" id="KW-1133">Transmembrane helix</keyword>
<keyword evidence="4" id="KW-0472">Membrane</keyword>
<dbReference type="InterPro" id="IPR057244">
    <property type="entry name" value="GAIN_B"/>
</dbReference>
<keyword evidence="8" id="KW-1185">Reference proteome</keyword>
<evidence type="ECO:0000256" key="1">
    <source>
        <dbReference type="ARBA" id="ARBA00004370"/>
    </source>
</evidence>
<dbReference type="GO" id="GO:0016524">
    <property type="term" value="F:latrotoxin receptor activity"/>
    <property type="evidence" value="ECO:0007669"/>
    <property type="project" value="TreeGrafter"/>
</dbReference>
<dbReference type="AlphaFoldDB" id="A0A4W5M0C3"/>
<feature type="domain" description="GAIN-B" evidence="6">
    <location>
        <begin position="1"/>
        <end position="143"/>
    </location>
</feature>
<keyword evidence="2" id="KW-0812">Transmembrane</keyword>
<reference evidence="7" key="2">
    <citation type="submission" date="2025-08" db="UniProtKB">
        <authorList>
            <consortium name="Ensembl"/>
        </authorList>
    </citation>
    <scope>IDENTIFICATION</scope>
</reference>
<dbReference type="GO" id="GO:0004930">
    <property type="term" value="F:G protein-coupled receptor activity"/>
    <property type="evidence" value="ECO:0007669"/>
    <property type="project" value="TreeGrafter"/>
</dbReference>
<evidence type="ECO:0000256" key="5">
    <source>
        <dbReference type="ARBA" id="ARBA00023157"/>
    </source>
</evidence>
<evidence type="ECO:0000256" key="3">
    <source>
        <dbReference type="ARBA" id="ARBA00022989"/>
    </source>
</evidence>
<evidence type="ECO:0000259" key="6">
    <source>
        <dbReference type="PROSITE" id="PS50221"/>
    </source>
</evidence>
<evidence type="ECO:0000256" key="4">
    <source>
        <dbReference type="ARBA" id="ARBA00023136"/>
    </source>
</evidence>
<dbReference type="Ensembl" id="ENSHHUT00000031969.1">
    <property type="protein sequence ID" value="ENSHHUP00000030695.1"/>
    <property type="gene ID" value="ENSHHUG00000019542.1"/>
</dbReference>
<dbReference type="Proteomes" id="UP000314982">
    <property type="component" value="Unassembled WGS sequence"/>
</dbReference>
<protein>
    <recommendedName>
        <fullName evidence="6">GAIN-B domain-containing protein</fullName>
    </recommendedName>
</protein>
<dbReference type="InterPro" id="IPR046338">
    <property type="entry name" value="GAIN_dom_sf"/>
</dbReference>
<dbReference type="Pfam" id="PF01825">
    <property type="entry name" value="GPS"/>
    <property type="match status" value="1"/>
</dbReference>
<dbReference type="GeneTree" id="ENSGT00940000167471"/>
<dbReference type="GO" id="GO:0030424">
    <property type="term" value="C:axon"/>
    <property type="evidence" value="ECO:0007669"/>
    <property type="project" value="TreeGrafter"/>
</dbReference>
<reference evidence="7" key="3">
    <citation type="submission" date="2025-09" db="UniProtKB">
        <authorList>
            <consortium name="Ensembl"/>
        </authorList>
    </citation>
    <scope>IDENTIFICATION</scope>
</reference>
<organism evidence="7 8">
    <name type="scientific">Hucho hucho</name>
    <name type="common">huchen</name>
    <dbReference type="NCBI Taxonomy" id="62062"/>
    <lineage>
        <taxon>Eukaryota</taxon>
        <taxon>Metazoa</taxon>
        <taxon>Chordata</taxon>
        <taxon>Craniata</taxon>
        <taxon>Vertebrata</taxon>
        <taxon>Euteleostomi</taxon>
        <taxon>Actinopterygii</taxon>
        <taxon>Neopterygii</taxon>
        <taxon>Teleostei</taxon>
        <taxon>Protacanthopterygii</taxon>
        <taxon>Salmoniformes</taxon>
        <taxon>Salmonidae</taxon>
        <taxon>Salmoninae</taxon>
        <taxon>Hucho</taxon>
    </lineage>
</organism>
<evidence type="ECO:0000313" key="7">
    <source>
        <dbReference type="Ensembl" id="ENSHHUP00000030695.1"/>
    </source>
</evidence>
<keyword evidence="5" id="KW-1015">Disulfide bond</keyword>
<dbReference type="PANTHER" id="PTHR12011:SF62">
    <property type="entry name" value="ADHESION G PROTEIN-COUPLED RECEPTOR L1"/>
    <property type="match status" value="1"/>
</dbReference>
<accession>A0A4W5M0C3</accession>
<proteinExistence type="predicted"/>
<evidence type="ECO:0000313" key="8">
    <source>
        <dbReference type="Proteomes" id="UP000314982"/>
    </source>
</evidence>
<dbReference type="InterPro" id="IPR000203">
    <property type="entry name" value="GPS"/>
</dbReference>
<dbReference type="GO" id="GO:0042734">
    <property type="term" value="C:presynaptic membrane"/>
    <property type="evidence" value="ECO:0007669"/>
    <property type="project" value="TreeGrafter"/>
</dbReference>
<dbReference type="PANTHER" id="PTHR12011">
    <property type="entry name" value="ADHESION G-PROTEIN COUPLED RECEPTOR"/>
    <property type="match status" value="1"/>
</dbReference>
<dbReference type="Gene3D" id="2.60.220.50">
    <property type="match status" value="1"/>
</dbReference>
<dbReference type="STRING" id="62062.ENSHHUP00000030695"/>
<name>A0A4W5M0C3_9TELE</name>
<evidence type="ECO:0000256" key="2">
    <source>
        <dbReference type="ARBA" id="ARBA00022692"/>
    </source>
</evidence>